<dbReference type="Proteomes" id="UP001595834">
    <property type="component" value="Unassembled WGS sequence"/>
</dbReference>
<evidence type="ECO:0000313" key="3">
    <source>
        <dbReference type="Proteomes" id="UP001595834"/>
    </source>
</evidence>
<reference evidence="3" key="1">
    <citation type="journal article" date="2019" name="Int. J. Syst. Evol. Microbiol.">
        <title>The Global Catalogue of Microorganisms (GCM) 10K type strain sequencing project: providing services to taxonomists for standard genome sequencing and annotation.</title>
        <authorList>
            <consortium name="The Broad Institute Genomics Platform"/>
            <consortium name="The Broad Institute Genome Sequencing Center for Infectious Disease"/>
            <person name="Wu L."/>
            <person name="Ma J."/>
        </authorList>
    </citation>
    <scope>NUCLEOTIDE SEQUENCE [LARGE SCALE GENOMIC DNA]</scope>
    <source>
        <strain evidence="3">CCM 7224</strain>
    </source>
</reference>
<feature type="chain" id="PRO_5045496056" description="Proteinase inhibitor I42 chagasin domain-containing protein" evidence="1">
    <location>
        <begin position="21"/>
        <end position="147"/>
    </location>
</feature>
<gene>
    <name evidence="2" type="ORF">ACFPFX_37365</name>
</gene>
<organism evidence="2 3">
    <name type="scientific">Streptomyces mauvecolor</name>
    <dbReference type="NCBI Taxonomy" id="58345"/>
    <lineage>
        <taxon>Bacteria</taxon>
        <taxon>Bacillati</taxon>
        <taxon>Actinomycetota</taxon>
        <taxon>Actinomycetes</taxon>
        <taxon>Kitasatosporales</taxon>
        <taxon>Streptomycetaceae</taxon>
        <taxon>Streptomyces</taxon>
    </lineage>
</organism>
<evidence type="ECO:0008006" key="4">
    <source>
        <dbReference type="Google" id="ProtNLM"/>
    </source>
</evidence>
<keyword evidence="1" id="KW-0732">Signal</keyword>
<evidence type="ECO:0000313" key="2">
    <source>
        <dbReference type="EMBL" id="MFC4961965.1"/>
    </source>
</evidence>
<comment type="caution">
    <text evidence="2">The sequence shown here is derived from an EMBL/GenBank/DDBJ whole genome shotgun (WGS) entry which is preliminary data.</text>
</comment>
<name>A0ABV9V2W9_9ACTN</name>
<keyword evidence="3" id="KW-1185">Reference proteome</keyword>
<dbReference type="EMBL" id="JBHSIZ010000054">
    <property type="protein sequence ID" value="MFC4961965.1"/>
    <property type="molecule type" value="Genomic_DNA"/>
</dbReference>
<evidence type="ECO:0000256" key="1">
    <source>
        <dbReference type="SAM" id="SignalP"/>
    </source>
</evidence>
<protein>
    <recommendedName>
        <fullName evidence="4">Proteinase inhibitor I42 chagasin domain-containing protein</fullName>
    </recommendedName>
</protein>
<sequence>MKTKASAYLAVSLALGLASAMGPAAAPATAQPQPSSARHAAAAKRVVLTNADDGRPVVLAVGDDVEIRLTGSRSQGLTYAWSVPQAGDSGVLRKIAGGTTPTGGASAVFRAENPGVVMIGSTRSCRPDPGRVCPDVVVPWKVTAKAT</sequence>
<proteinExistence type="predicted"/>
<accession>A0ABV9V2W9</accession>
<feature type="signal peptide" evidence="1">
    <location>
        <begin position="1"/>
        <end position="20"/>
    </location>
</feature>
<dbReference type="RefSeq" id="WP_344374739.1">
    <property type="nucleotide sequence ID" value="NZ_BAAASQ010000009.1"/>
</dbReference>